<dbReference type="InterPro" id="IPR050789">
    <property type="entry name" value="Diverse_Enzym_Activities"/>
</dbReference>
<organism evidence="5 6">
    <name type="scientific">Microthyrium microscopicum</name>
    <dbReference type="NCBI Taxonomy" id="703497"/>
    <lineage>
        <taxon>Eukaryota</taxon>
        <taxon>Fungi</taxon>
        <taxon>Dikarya</taxon>
        <taxon>Ascomycota</taxon>
        <taxon>Pezizomycotina</taxon>
        <taxon>Dothideomycetes</taxon>
        <taxon>Dothideomycetes incertae sedis</taxon>
        <taxon>Microthyriales</taxon>
        <taxon>Microthyriaceae</taxon>
        <taxon>Microthyrium</taxon>
    </lineage>
</organism>
<proteinExistence type="inferred from homology"/>
<feature type="transmembrane region" description="Helical" evidence="3">
    <location>
        <begin position="105"/>
        <end position="130"/>
    </location>
</feature>
<dbReference type="OrthoDB" id="3750908at2759"/>
<dbReference type="InterPro" id="IPR012338">
    <property type="entry name" value="Beta-lactam/transpept-like"/>
</dbReference>
<reference evidence="5" key="1">
    <citation type="journal article" date="2020" name="Stud. Mycol.">
        <title>101 Dothideomycetes genomes: a test case for predicting lifestyles and emergence of pathogens.</title>
        <authorList>
            <person name="Haridas S."/>
            <person name="Albert R."/>
            <person name="Binder M."/>
            <person name="Bloem J."/>
            <person name="Labutti K."/>
            <person name="Salamov A."/>
            <person name="Andreopoulos B."/>
            <person name="Baker S."/>
            <person name="Barry K."/>
            <person name="Bills G."/>
            <person name="Bluhm B."/>
            <person name="Cannon C."/>
            <person name="Castanera R."/>
            <person name="Culley D."/>
            <person name="Daum C."/>
            <person name="Ezra D."/>
            <person name="Gonzalez J."/>
            <person name="Henrissat B."/>
            <person name="Kuo A."/>
            <person name="Liang C."/>
            <person name="Lipzen A."/>
            <person name="Lutzoni F."/>
            <person name="Magnuson J."/>
            <person name="Mondo S."/>
            <person name="Nolan M."/>
            <person name="Ohm R."/>
            <person name="Pangilinan J."/>
            <person name="Park H.-J."/>
            <person name="Ramirez L."/>
            <person name="Alfaro M."/>
            <person name="Sun H."/>
            <person name="Tritt A."/>
            <person name="Yoshinaga Y."/>
            <person name="Zwiers L.-H."/>
            <person name="Turgeon B."/>
            <person name="Goodwin S."/>
            <person name="Spatafora J."/>
            <person name="Crous P."/>
            <person name="Grigoriev I."/>
        </authorList>
    </citation>
    <scope>NUCLEOTIDE SEQUENCE</scope>
    <source>
        <strain evidence="5">CBS 115976</strain>
    </source>
</reference>
<evidence type="ECO:0000256" key="3">
    <source>
        <dbReference type="SAM" id="Phobius"/>
    </source>
</evidence>
<feature type="transmembrane region" description="Helical" evidence="3">
    <location>
        <begin position="150"/>
        <end position="171"/>
    </location>
</feature>
<dbReference type="EMBL" id="MU004235">
    <property type="protein sequence ID" value="KAF2669632.1"/>
    <property type="molecule type" value="Genomic_DNA"/>
</dbReference>
<keyword evidence="2" id="KW-0378">Hydrolase</keyword>
<feature type="domain" description="Beta-lactamase-related" evidence="4">
    <location>
        <begin position="224"/>
        <end position="328"/>
    </location>
</feature>
<dbReference type="PANTHER" id="PTHR43283:SF17">
    <property type="entry name" value="(LOVD), PUTATIVE (AFU_ORTHOLOGUE AFUA_5G00920)-RELATED"/>
    <property type="match status" value="1"/>
</dbReference>
<accession>A0A6A6UBX3</accession>
<keyword evidence="3" id="KW-0812">Transmembrane</keyword>
<dbReference type="SUPFAM" id="SSF56601">
    <property type="entry name" value="beta-lactamase/transpeptidase-like"/>
    <property type="match status" value="1"/>
</dbReference>
<evidence type="ECO:0000256" key="1">
    <source>
        <dbReference type="ARBA" id="ARBA00009009"/>
    </source>
</evidence>
<keyword evidence="3" id="KW-1133">Transmembrane helix</keyword>
<dbReference type="GO" id="GO:0016787">
    <property type="term" value="F:hydrolase activity"/>
    <property type="evidence" value="ECO:0007669"/>
    <property type="project" value="UniProtKB-KW"/>
</dbReference>
<evidence type="ECO:0000256" key="2">
    <source>
        <dbReference type="ARBA" id="ARBA00022801"/>
    </source>
</evidence>
<dbReference type="AlphaFoldDB" id="A0A6A6UBX3"/>
<dbReference type="Proteomes" id="UP000799302">
    <property type="component" value="Unassembled WGS sequence"/>
</dbReference>
<feature type="transmembrane region" description="Helical" evidence="3">
    <location>
        <begin position="177"/>
        <end position="195"/>
    </location>
</feature>
<keyword evidence="6" id="KW-1185">Reference proteome</keyword>
<dbReference type="PANTHER" id="PTHR43283">
    <property type="entry name" value="BETA-LACTAMASE-RELATED"/>
    <property type="match status" value="1"/>
</dbReference>
<name>A0A6A6UBX3_9PEZI</name>
<protein>
    <recommendedName>
        <fullName evidence="4">Beta-lactamase-related domain-containing protein</fullName>
    </recommendedName>
</protein>
<dbReference type="Gene3D" id="3.40.710.10">
    <property type="entry name" value="DD-peptidase/beta-lactamase superfamily"/>
    <property type="match status" value="1"/>
</dbReference>
<comment type="similarity">
    <text evidence="1">Belongs to the class-A beta-lactamase family.</text>
</comment>
<keyword evidence="3" id="KW-0472">Membrane</keyword>
<sequence length="394" mass="43736">MSVYSKPASGHGNVFQDEIRAIQQDEQQPATFNPLYSSPAATKDRLCPTMRSCLPTTFTFSQFNPTTAGGDTSLMLRRVYSLGVIVLRTASSVLLSFNLLRYHMLVSFILEIIFGVIGFICIIWILHLLVNVQGHRKVIGARIGQKQMDVFLLGMFVIHIGLVVLSVFSVGRIAGSSTWYLLWIIMWITAWISTWPEEVYLENELGRLEIISNGASPGKFSLLRPEKKISLRQLLTHSSGVGYSGHALLEEWKNLTGGYPSINDASGIKPFTAPLLFGPGEGWSYGASIEWTVILLARLTKKPLPQYIDENIFGPLDMNSSTFAPQGRKDISSNMLQMVRGQGTELLSVEGMISAPILEKDTARLLFAPQFSVSSKARYSLRHDTENYAAPARL</sequence>
<evidence type="ECO:0000259" key="4">
    <source>
        <dbReference type="Pfam" id="PF00144"/>
    </source>
</evidence>
<dbReference type="InterPro" id="IPR001466">
    <property type="entry name" value="Beta-lactam-related"/>
</dbReference>
<feature type="transmembrane region" description="Helical" evidence="3">
    <location>
        <begin position="79"/>
        <end position="99"/>
    </location>
</feature>
<evidence type="ECO:0000313" key="6">
    <source>
        <dbReference type="Proteomes" id="UP000799302"/>
    </source>
</evidence>
<gene>
    <name evidence="5" type="ORF">BT63DRAFT_455614</name>
</gene>
<dbReference type="Pfam" id="PF00144">
    <property type="entry name" value="Beta-lactamase"/>
    <property type="match status" value="1"/>
</dbReference>
<evidence type="ECO:0000313" key="5">
    <source>
        <dbReference type="EMBL" id="KAF2669632.1"/>
    </source>
</evidence>